<evidence type="ECO:0000313" key="1">
    <source>
        <dbReference type="EMBL" id="CAG7826005.1"/>
    </source>
</evidence>
<dbReference type="EMBL" id="CAJVCH010538236">
    <property type="protein sequence ID" value="CAG7826005.1"/>
    <property type="molecule type" value="Genomic_DNA"/>
</dbReference>
<feature type="non-terminal residue" evidence="1">
    <location>
        <position position="1"/>
    </location>
</feature>
<comment type="caution">
    <text evidence="1">The sequence shown here is derived from an EMBL/GenBank/DDBJ whole genome shotgun (WGS) entry which is preliminary data.</text>
</comment>
<protein>
    <submittedName>
        <fullName evidence="1">Uncharacterized protein</fullName>
    </submittedName>
</protein>
<name>A0A8J2PXU7_9HEXA</name>
<reference evidence="1" key="1">
    <citation type="submission" date="2021-06" db="EMBL/GenBank/DDBJ databases">
        <authorList>
            <person name="Hodson N. C."/>
            <person name="Mongue J. A."/>
            <person name="Jaron S. K."/>
        </authorList>
    </citation>
    <scope>NUCLEOTIDE SEQUENCE</scope>
</reference>
<dbReference type="AlphaFoldDB" id="A0A8J2PXU7"/>
<organism evidence="1 2">
    <name type="scientific">Allacma fusca</name>
    <dbReference type="NCBI Taxonomy" id="39272"/>
    <lineage>
        <taxon>Eukaryota</taxon>
        <taxon>Metazoa</taxon>
        <taxon>Ecdysozoa</taxon>
        <taxon>Arthropoda</taxon>
        <taxon>Hexapoda</taxon>
        <taxon>Collembola</taxon>
        <taxon>Symphypleona</taxon>
        <taxon>Sminthuridae</taxon>
        <taxon>Allacma</taxon>
    </lineage>
</organism>
<keyword evidence="2" id="KW-1185">Reference proteome</keyword>
<proteinExistence type="predicted"/>
<dbReference type="Proteomes" id="UP000708208">
    <property type="component" value="Unassembled WGS sequence"/>
</dbReference>
<evidence type="ECO:0000313" key="2">
    <source>
        <dbReference type="Proteomes" id="UP000708208"/>
    </source>
</evidence>
<gene>
    <name evidence="1" type="ORF">AFUS01_LOCUS36076</name>
</gene>
<accession>A0A8J2PXU7</accession>
<sequence>QIEEETVMSPSYTRSLSSGTILIIFNWKSNVSKCYYQLGREFSNDPKEKQSVQPILTISTAIALRNSVSAD</sequence>